<evidence type="ECO:0000259" key="2">
    <source>
        <dbReference type="Pfam" id="PF00535"/>
    </source>
</evidence>
<protein>
    <recommendedName>
        <fullName evidence="2">Glycosyltransferase 2-like domain-containing protein</fullName>
    </recommendedName>
</protein>
<organism evidence="3">
    <name type="scientific">viral metagenome</name>
    <dbReference type="NCBI Taxonomy" id="1070528"/>
    <lineage>
        <taxon>unclassified sequences</taxon>
        <taxon>metagenomes</taxon>
        <taxon>organismal metagenomes</taxon>
    </lineage>
</organism>
<dbReference type="EMBL" id="MN739688">
    <property type="protein sequence ID" value="QHT21278.1"/>
    <property type="molecule type" value="Genomic_DNA"/>
</dbReference>
<dbReference type="InterPro" id="IPR029044">
    <property type="entry name" value="Nucleotide-diphossugar_trans"/>
</dbReference>
<dbReference type="PANTHER" id="PTHR32385:SF15">
    <property type="entry name" value="INOSITOL PHOSPHOCERAMIDE MANNOSYLTRANSFERASE 1"/>
    <property type="match status" value="1"/>
</dbReference>
<dbReference type="InterPro" id="IPR001173">
    <property type="entry name" value="Glyco_trans_2-like"/>
</dbReference>
<sequence length="409" mass="47095">MRTWKEKHPGFEYILWNEEELQKRGFKSECSLQIANMREINGKADILRWEILYQYGGYFVDADSICIEPFDEYFENVSAFATFENENIREGLVATGTMGFIPNHVLCYDIIQWIKGSVEATQLIQETRAWYSVGPGLLTKMLNTGKYADFSVFPSHCFLPVHFTGIEYTGHKKVYAYQEWGTSKQSYDTMNSVTLPRQLFTPTVWYSLLISSENALPAVIHDSLESVKRQTGYFGIEVVWIDDGSTPEHSQTVVELLVRFQKSSRFIRYIYKKRSSADRDNAFQAGLSLCSSDLVFKMNAGDLMMPDRMIHQIEFMNESSDAVLCGTNVRRFRRNEDNRISVVDELRYPSKITREEETSTTSAYIHPSTLCFRKSAVVDTEYDAFVRGILDRHGVIYNLPEALVLSHVD</sequence>
<dbReference type="Pfam" id="PF04488">
    <property type="entry name" value="Gly_transf_sug"/>
    <property type="match status" value="1"/>
</dbReference>
<dbReference type="GO" id="GO:0016020">
    <property type="term" value="C:membrane"/>
    <property type="evidence" value="ECO:0007669"/>
    <property type="project" value="GOC"/>
</dbReference>
<dbReference type="SUPFAM" id="SSF53448">
    <property type="entry name" value="Nucleotide-diphospho-sugar transferases"/>
    <property type="match status" value="2"/>
</dbReference>
<evidence type="ECO:0000313" key="3">
    <source>
        <dbReference type="EMBL" id="QHT21278.1"/>
    </source>
</evidence>
<dbReference type="Pfam" id="PF00535">
    <property type="entry name" value="Glycos_transf_2"/>
    <property type="match status" value="1"/>
</dbReference>
<dbReference type="InterPro" id="IPR051706">
    <property type="entry name" value="Glycosyltransferase_domain"/>
</dbReference>
<feature type="domain" description="Glycosyltransferase 2-like" evidence="2">
    <location>
        <begin position="208"/>
        <end position="375"/>
    </location>
</feature>
<dbReference type="PANTHER" id="PTHR32385">
    <property type="entry name" value="MANNOSYL PHOSPHORYLINOSITOL CERAMIDE SYNTHASE"/>
    <property type="match status" value="1"/>
</dbReference>
<evidence type="ECO:0000256" key="1">
    <source>
        <dbReference type="ARBA" id="ARBA00022679"/>
    </source>
</evidence>
<dbReference type="AlphaFoldDB" id="A0A6C0DXQ6"/>
<accession>A0A6C0DXQ6</accession>
<dbReference type="InterPro" id="IPR007577">
    <property type="entry name" value="GlycoTrfase_DXD_sugar-bd_CS"/>
</dbReference>
<dbReference type="GO" id="GO:0000030">
    <property type="term" value="F:mannosyltransferase activity"/>
    <property type="evidence" value="ECO:0007669"/>
    <property type="project" value="TreeGrafter"/>
</dbReference>
<reference evidence="3" key="1">
    <citation type="journal article" date="2020" name="Nature">
        <title>Giant virus diversity and host interactions through global metagenomics.</title>
        <authorList>
            <person name="Schulz F."/>
            <person name="Roux S."/>
            <person name="Paez-Espino D."/>
            <person name="Jungbluth S."/>
            <person name="Walsh D.A."/>
            <person name="Denef V.J."/>
            <person name="McMahon K.D."/>
            <person name="Konstantinidis K.T."/>
            <person name="Eloe-Fadrosh E.A."/>
            <person name="Kyrpides N.C."/>
            <person name="Woyke T."/>
        </authorList>
    </citation>
    <scope>NUCLEOTIDE SEQUENCE</scope>
    <source>
        <strain evidence="3">GVMAG-M-3300023174-92</strain>
    </source>
</reference>
<dbReference type="GO" id="GO:0051999">
    <property type="term" value="P:mannosyl-inositol phosphorylceramide biosynthetic process"/>
    <property type="evidence" value="ECO:0007669"/>
    <property type="project" value="TreeGrafter"/>
</dbReference>
<proteinExistence type="predicted"/>
<dbReference type="Gene3D" id="3.90.550.10">
    <property type="entry name" value="Spore Coat Polysaccharide Biosynthesis Protein SpsA, Chain A"/>
    <property type="match status" value="1"/>
</dbReference>
<keyword evidence="1" id="KW-0808">Transferase</keyword>
<dbReference type="Gene3D" id="3.90.550.20">
    <property type="match status" value="1"/>
</dbReference>
<name>A0A6C0DXQ6_9ZZZZ</name>